<name>A0A816A7R3_9BILA</name>
<dbReference type="EMBL" id="CAJOBC010100146">
    <property type="protein sequence ID" value="CAF4465375.1"/>
    <property type="molecule type" value="Genomic_DNA"/>
</dbReference>
<accession>A0A816A7R3</accession>
<sequence length="95" mass="10401">MKPSDITRAVELAAAPQGSTELHWAPLSSIGFLLALGAASTIYHWMVCKLTGSSAISRDNATRVKATAKTDFTNDLSRMDDKEEHVNRTLIRRGE</sequence>
<evidence type="ECO:0000313" key="2">
    <source>
        <dbReference type="EMBL" id="CAF1527842.1"/>
    </source>
</evidence>
<comment type="caution">
    <text evidence="3">The sequence shown here is derived from an EMBL/GenBank/DDBJ whole genome shotgun (WGS) entry which is preliminary data.</text>
</comment>
<feature type="transmembrane region" description="Helical" evidence="1">
    <location>
        <begin position="27"/>
        <end position="48"/>
    </location>
</feature>
<keyword evidence="6" id="KW-1185">Reference proteome</keyword>
<dbReference type="EMBL" id="CAJNOK010037083">
    <property type="protein sequence ID" value="CAF1527842.1"/>
    <property type="molecule type" value="Genomic_DNA"/>
</dbReference>
<keyword evidence="1" id="KW-1133">Transmembrane helix</keyword>
<organism evidence="3 6">
    <name type="scientific">Didymodactylos carnosus</name>
    <dbReference type="NCBI Taxonomy" id="1234261"/>
    <lineage>
        <taxon>Eukaryota</taxon>
        <taxon>Metazoa</taxon>
        <taxon>Spiralia</taxon>
        <taxon>Gnathifera</taxon>
        <taxon>Rotifera</taxon>
        <taxon>Eurotatoria</taxon>
        <taxon>Bdelloidea</taxon>
        <taxon>Philodinida</taxon>
        <taxon>Philodinidae</taxon>
        <taxon>Didymodactylos</taxon>
    </lineage>
</organism>
<evidence type="ECO:0000313" key="6">
    <source>
        <dbReference type="Proteomes" id="UP000663829"/>
    </source>
</evidence>
<dbReference type="AlphaFoldDB" id="A0A816A7R3"/>
<dbReference type="EMBL" id="CAJNOQ010033960">
    <property type="protein sequence ID" value="CAF1592544.1"/>
    <property type="molecule type" value="Genomic_DNA"/>
</dbReference>
<dbReference type="Proteomes" id="UP000663829">
    <property type="component" value="Unassembled WGS sequence"/>
</dbReference>
<gene>
    <name evidence="3" type="ORF">GPM918_LOCUS41866</name>
    <name evidence="2" type="ORF">OVA965_LOCUS38100</name>
    <name evidence="5" type="ORF">SRO942_LOCUS42988</name>
    <name evidence="4" type="ORF">TMI583_LOCUS39248</name>
</gene>
<evidence type="ECO:0000313" key="4">
    <source>
        <dbReference type="EMBL" id="CAF4314545.1"/>
    </source>
</evidence>
<dbReference type="Proteomes" id="UP000677228">
    <property type="component" value="Unassembled WGS sequence"/>
</dbReference>
<proteinExistence type="predicted"/>
<reference evidence="3" key="1">
    <citation type="submission" date="2021-02" db="EMBL/GenBank/DDBJ databases">
        <authorList>
            <person name="Nowell W R."/>
        </authorList>
    </citation>
    <scope>NUCLEOTIDE SEQUENCE</scope>
</reference>
<evidence type="ECO:0000313" key="3">
    <source>
        <dbReference type="EMBL" id="CAF1592544.1"/>
    </source>
</evidence>
<keyword evidence="1" id="KW-0472">Membrane</keyword>
<keyword evidence="1" id="KW-0812">Transmembrane</keyword>
<dbReference type="EMBL" id="CAJOBA010059277">
    <property type="protein sequence ID" value="CAF4314545.1"/>
    <property type="molecule type" value="Genomic_DNA"/>
</dbReference>
<dbReference type="Proteomes" id="UP000681722">
    <property type="component" value="Unassembled WGS sequence"/>
</dbReference>
<protein>
    <submittedName>
        <fullName evidence="3">Uncharacterized protein</fullName>
    </submittedName>
</protein>
<evidence type="ECO:0000313" key="5">
    <source>
        <dbReference type="EMBL" id="CAF4465375.1"/>
    </source>
</evidence>
<evidence type="ECO:0000256" key="1">
    <source>
        <dbReference type="SAM" id="Phobius"/>
    </source>
</evidence>
<dbReference type="Proteomes" id="UP000682733">
    <property type="component" value="Unassembled WGS sequence"/>
</dbReference>